<gene>
    <name evidence="2" type="ORF">NG99_16845</name>
</gene>
<name>A0A0A3YXC4_9GAMM</name>
<evidence type="ECO:0000313" key="3">
    <source>
        <dbReference type="Proteomes" id="UP000030351"/>
    </source>
</evidence>
<keyword evidence="3" id="KW-1185">Reference proteome</keyword>
<comment type="caution">
    <text evidence="2">The sequence shown here is derived from an EMBL/GenBank/DDBJ whole genome shotgun (WGS) entry which is preliminary data.</text>
</comment>
<dbReference type="EMBL" id="JRUQ01000047">
    <property type="protein sequence ID" value="KGT91275.1"/>
    <property type="molecule type" value="Genomic_DNA"/>
</dbReference>
<dbReference type="Proteomes" id="UP000030351">
    <property type="component" value="Unassembled WGS sequence"/>
</dbReference>
<dbReference type="OrthoDB" id="6981030at2"/>
<dbReference type="AlphaFoldDB" id="A0A0A3YXC4"/>
<protein>
    <recommendedName>
        <fullName evidence="1">DUF4123 domain-containing protein</fullName>
    </recommendedName>
</protein>
<dbReference type="RefSeq" id="WP_034895457.1">
    <property type="nucleotide sequence ID" value="NZ_JRUQ01000047.1"/>
</dbReference>
<sequence length="254" mass="28657">MTTTPLILKKHLLWLQQAESLCSGAGLDYIDVLVDQAGTGQPLQDALSQLSPDVRWFELFAGTPEGGTLEYSPVLIRLVFAVTSHRMWLEQLLEYFSETPRLTLLISPLAFDLLCRHLQALSQVRWEEQTGLLRYYDNRVFPSLLTHVLTAGQQAAFTDIALFWSWRDRDGEIVWKSGSFSPTRTLDDAPDLSRVDDAQVNLMGCISDAEALMKEKNVSNISQENHFAHCLDIAFKANYAGYLGELNTLMESQK</sequence>
<organism evidence="2 3">
    <name type="scientific">Erwinia typographi</name>
    <dbReference type="NCBI Taxonomy" id="371042"/>
    <lineage>
        <taxon>Bacteria</taxon>
        <taxon>Pseudomonadati</taxon>
        <taxon>Pseudomonadota</taxon>
        <taxon>Gammaproteobacteria</taxon>
        <taxon>Enterobacterales</taxon>
        <taxon>Erwiniaceae</taxon>
        <taxon>Erwinia</taxon>
    </lineage>
</organism>
<accession>A0A0A3YXC4</accession>
<dbReference type="STRING" id="371042.NG99_16845"/>
<dbReference type="Pfam" id="PF13503">
    <property type="entry name" value="DUF4123"/>
    <property type="match status" value="1"/>
</dbReference>
<proteinExistence type="predicted"/>
<evidence type="ECO:0000313" key="2">
    <source>
        <dbReference type="EMBL" id="KGT91275.1"/>
    </source>
</evidence>
<evidence type="ECO:0000259" key="1">
    <source>
        <dbReference type="Pfam" id="PF13503"/>
    </source>
</evidence>
<reference evidence="2 3" key="1">
    <citation type="submission" date="2014-10" db="EMBL/GenBank/DDBJ databases">
        <title>Genome sequence of Erwinia typographi M043b.</title>
        <authorList>
            <person name="Chan K.-G."/>
            <person name="Tan W.-S."/>
        </authorList>
    </citation>
    <scope>NUCLEOTIDE SEQUENCE [LARGE SCALE GENOMIC DNA]</scope>
    <source>
        <strain evidence="2 3">M043b</strain>
    </source>
</reference>
<feature type="domain" description="DUF4123" evidence="1">
    <location>
        <begin position="33"/>
        <end position="153"/>
    </location>
</feature>
<dbReference type="InterPro" id="IPR025391">
    <property type="entry name" value="DUF4123"/>
</dbReference>
<dbReference type="eggNOG" id="ENOG5031EI6">
    <property type="taxonomic scope" value="Bacteria"/>
</dbReference>